<dbReference type="Gene3D" id="1.20.1440.60">
    <property type="entry name" value="23S rRNA-intervening sequence"/>
    <property type="match status" value="1"/>
</dbReference>
<accession>A0ABS4BPP3</accession>
<dbReference type="PIRSF" id="PIRSF035652">
    <property type="entry name" value="CHP02436"/>
    <property type="match status" value="1"/>
</dbReference>
<keyword evidence="2" id="KW-1185">Reference proteome</keyword>
<name>A0ABS4BPP3_9FLAO</name>
<dbReference type="PANTHER" id="PTHR38471:SF2">
    <property type="entry name" value="FOUR HELIX BUNDLE PROTEIN"/>
    <property type="match status" value="1"/>
</dbReference>
<evidence type="ECO:0000313" key="1">
    <source>
        <dbReference type="EMBL" id="MBP0902553.1"/>
    </source>
</evidence>
<gene>
    <name evidence="1" type="ORF">J8H85_01820</name>
</gene>
<proteinExistence type="predicted"/>
<reference evidence="1 2" key="1">
    <citation type="submission" date="2021-04" db="EMBL/GenBank/DDBJ databases">
        <title>Mariniflexile gromovii gen. nov., sp. nov., a gliding bacterium isolated from the sea urchin Strongylocentrotus intermedius.</title>
        <authorList>
            <person name="Ko S."/>
            <person name="Le V."/>
            <person name="Ahn C.-Y."/>
            <person name="Oh H.-M."/>
        </authorList>
    </citation>
    <scope>NUCLEOTIDE SEQUENCE [LARGE SCALE GENOMIC DNA]</scope>
    <source>
        <strain evidence="1 2">KCTC 12570</strain>
    </source>
</reference>
<dbReference type="InterPro" id="IPR036583">
    <property type="entry name" value="23S_rRNA_IVS_sf"/>
</dbReference>
<dbReference type="EMBL" id="JAGJCB010000001">
    <property type="protein sequence ID" value="MBP0902553.1"/>
    <property type="molecule type" value="Genomic_DNA"/>
</dbReference>
<dbReference type="RefSeq" id="WP_209652090.1">
    <property type="nucleotide sequence ID" value="NZ_JAGJCB010000001.1"/>
</dbReference>
<organism evidence="1 2">
    <name type="scientific">Mariniflexile gromovii</name>
    <dbReference type="NCBI Taxonomy" id="362523"/>
    <lineage>
        <taxon>Bacteria</taxon>
        <taxon>Pseudomonadati</taxon>
        <taxon>Bacteroidota</taxon>
        <taxon>Flavobacteriia</taxon>
        <taxon>Flavobacteriales</taxon>
        <taxon>Flavobacteriaceae</taxon>
        <taxon>Mariniflexile</taxon>
    </lineage>
</organism>
<dbReference type="Proteomes" id="UP000670776">
    <property type="component" value="Unassembled WGS sequence"/>
</dbReference>
<dbReference type="PANTHER" id="PTHR38471">
    <property type="entry name" value="FOUR HELIX BUNDLE PROTEIN"/>
    <property type="match status" value="1"/>
</dbReference>
<dbReference type="Pfam" id="PF05635">
    <property type="entry name" value="23S_rRNA_IVP"/>
    <property type="match status" value="1"/>
</dbReference>
<evidence type="ECO:0000313" key="2">
    <source>
        <dbReference type="Proteomes" id="UP000670776"/>
    </source>
</evidence>
<dbReference type="NCBIfam" id="TIGR02436">
    <property type="entry name" value="four helix bundle protein"/>
    <property type="match status" value="1"/>
</dbReference>
<protein>
    <submittedName>
        <fullName evidence="1">Four helix bundle protein</fullName>
    </submittedName>
</protein>
<dbReference type="InterPro" id="IPR012657">
    <property type="entry name" value="23S_rRNA-intervening_sequence"/>
</dbReference>
<comment type="caution">
    <text evidence="1">The sequence shown here is derived from an EMBL/GenBank/DDBJ whole genome shotgun (WGS) entry which is preliminary data.</text>
</comment>
<dbReference type="SUPFAM" id="SSF158446">
    <property type="entry name" value="IVS-encoded protein-like"/>
    <property type="match status" value="1"/>
</dbReference>
<sequence length="120" mass="13803">MKENIIQVKTYAFALQIVKIYKHLCEDKKEFVLSKQLLRSGTSIGANIEEAIGGQSEKDFYAKLTISYKEARETKYWLRLLQDSGYLDEEKAIKVLIDVEEILRVIGSIQKTMQSKNSNP</sequence>